<sequence>MGEDLVIYYNDSIDSDNLAAAMALFKATHFKPGARVLWILEPRQVCFGLSMTMDQISRCKELIKQHFPSVENPFKTLLNGDIKKQDIDDIKDLTKADRKILEMAVKPKYGSIEDATLHARLSALDLASCLSEWSNNAPNEVLVDYETLEHIENPVNLHMHHHEELVNRTEYELKEYNDILKTVSNFNRRTNNMRDWYGKCIWRLEQDRKISNTAVRPLVLDKVLSRIQTAGSVRFFGGSSLRILQQLLDRGVASKIKCHLQVGSCDMSANLFSNQFNIALNQQAAKIVLSRSAEFAEFTVVPSHTAQSIKYSALGLKQVGGHCIEKRILGFNCHEEPLKIVTNQVSLEQQYSDKAYSMPDLTSFLCALVPGHMGSKPGYIKIDEQEGGALLFKRSDKGIRMFDLEGATELNETQITIIFESLTRGQVLL</sequence>
<dbReference type="Proteomes" id="UP000720189">
    <property type="component" value="Unassembled WGS sequence"/>
</dbReference>
<evidence type="ECO:0000313" key="2">
    <source>
        <dbReference type="Proteomes" id="UP000720189"/>
    </source>
</evidence>
<dbReference type="EMBL" id="JAGMUX010000005">
    <property type="protein sequence ID" value="KAH7259723.1"/>
    <property type="molecule type" value="Genomic_DNA"/>
</dbReference>
<dbReference type="AlphaFoldDB" id="A0A9P9KFM8"/>
<dbReference type="RefSeq" id="XP_046052431.1">
    <property type="nucleotide sequence ID" value="XM_046192364.1"/>
</dbReference>
<comment type="caution">
    <text evidence="1">The sequence shown here is derived from an EMBL/GenBank/DDBJ whole genome shotgun (WGS) entry which is preliminary data.</text>
</comment>
<dbReference type="GeneID" id="70222318"/>
<gene>
    <name evidence="1" type="ORF">BKA55DRAFT_563136</name>
</gene>
<organism evidence="1 2">
    <name type="scientific">Fusarium redolens</name>
    <dbReference type="NCBI Taxonomy" id="48865"/>
    <lineage>
        <taxon>Eukaryota</taxon>
        <taxon>Fungi</taxon>
        <taxon>Dikarya</taxon>
        <taxon>Ascomycota</taxon>
        <taxon>Pezizomycotina</taxon>
        <taxon>Sordariomycetes</taxon>
        <taxon>Hypocreomycetidae</taxon>
        <taxon>Hypocreales</taxon>
        <taxon>Nectriaceae</taxon>
        <taxon>Fusarium</taxon>
        <taxon>Fusarium redolens species complex</taxon>
    </lineage>
</organism>
<accession>A0A9P9KFM8</accession>
<protein>
    <submittedName>
        <fullName evidence="1">Uncharacterized protein</fullName>
    </submittedName>
</protein>
<evidence type="ECO:0000313" key="1">
    <source>
        <dbReference type="EMBL" id="KAH7259723.1"/>
    </source>
</evidence>
<dbReference type="OrthoDB" id="10266018at2759"/>
<keyword evidence="2" id="KW-1185">Reference proteome</keyword>
<proteinExistence type="predicted"/>
<reference evidence="1" key="1">
    <citation type="journal article" date="2021" name="Nat. Commun.">
        <title>Genetic determinants of endophytism in the Arabidopsis root mycobiome.</title>
        <authorList>
            <person name="Mesny F."/>
            <person name="Miyauchi S."/>
            <person name="Thiergart T."/>
            <person name="Pickel B."/>
            <person name="Atanasova L."/>
            <person name="Karlsson M."/>
            <person name="Huettel B."/>
            <person name="Barry K.W."/>
            <person name="Haridas S."/>
            <person name="Chen C."/>
            <person name="Bauer D."/>
            <person name="Andreopoulos W."/>
            <person name="Pangilinan J."/>
            <person name="LaButti K."/>
            <person name="Riley R."/>
            <person name="Lipzen A."/>
            <person name="Clum A."/>
            <person name="Drula E."/>
            <person name="Henrissat B."/>
            <person name="Kohler A."/>
            <person name="Grigoriev I.V."/>
            <person name="Martin F.M."/>
            <person name="Hacquard S."/>
        </authorList>
    </citation>
    <scope>NUCLEOTIDE SEQUENCE</scope>
    <source>
        <strain evidence="1">MPI-CAGE-AT-0023</strain>
    </source>
</reference>
<name>A0A9P9KFM8_FUSRE</name>